<accession>W8EBN0</accession>
<proteinExistence type="predicted"/>
<keyword evidence="2" id="KW-1185">Reference proteome</keyword>
<protein>
    <submittedName>
        <fullName evidence="1">Uncharacterized protein</fullName>
    </submittedName>
</protein>
<dbReference type="Proteomes" id="UP000203637">
    <property type="component" value="Segment"/>
</dbReference>
<reference evidence="1 2" key="1">
    <citation type="journal article" date="2014" name="Appl. Environ. Microbiol.">
        <title>Identification of Bacteriophages for Biocontrol of the Kiwifruit Canker Phytopathogen Pseudomonas syringae pv. actinidiae.</title>
        <authorList>
            <person name="Frampton R.A."/>
            <person name="Taylor C."/>
            <person name="Holguin Moreno A.V."/>
            <person name="Visnovsky S.B."/>
            <person name="Petty N.K."/>
            <person name="Pitman A.R."/>
            <person name="Fineran P.C."/>
        </authorList>
    </citation>
    <scope>NUCLEOTIDE SEQUENCE [LARGE SCALE GENOMIC DNA]</scope>
</reference>
<organism evidence="1 2">
    <name type="scientific">Pseudomonas phage phiPsa374</name>
    <dbReference type="NCBI Taxonomy" id="1458843"/>
    <lineage>
        <taxon>Viruses</taxon>
        <taxon>Duplodnaviria</taxon>
        <taxon>Heunggongvirae</taxon>
        <taxon>Uroviricota</taxon>
        <taxon>Caudoviricetes</taxon>
        <taxon>Vandenendeviridae</taxon>
        <taxon>Gorskivirinae</taxon>
        <taxon>Otagovirus</taxon>
        <taxon>Otagovirus Psa374</taxon>
    </lineage>
</organism>
<dbReference type="EMBL" id="KJ409772">
    <property type="protein sequence ID" value="AHJ87420.1"/>
    <property type="molecule type" value="Genomic_DNA"/>
</dbReference>
<evidence type="ECO:0000313" key="2">
    <source>
        <dbReference type="Proteomes" id="UP000203637"/>
    </source>
</evidence>
<sequence length="37" mass="4508">MFFYVWFPSIRYAKMWADTCGYDVKLGKQDGMWYVGF</sequence>
<name>W8EBN0_9CAUD</name>
<evidence type="ECO:0000313" key="1">
    <source>
        <dbReference type="EMBL" id="AHJ87420.1"/>
    </source>
</evidence>